<evidence type="ECO:0000256" key="1">
    <source>
        <dbReference type="SAM" id="MobiDB-lite"/>
    </source>
</evidence>
<evidence type="ECO:0000313" key="3">
    <source>
        <dbReference type="Proteomes" id="UP001189429"/>
    </source>
</evidence>
<protein>
    <submittedName>
        <fullName evidence="2">Uncharacterized protein</fullName>
    </submittedName>
</protein>
<comment type="caution">
    <text evidence="2">The sequence shown here is derived from an EMBL/GenBank/DDBJ whole genome shotgun (WGS) entry which is preliminary data.</text>
</comment>
<feature type="compositionally biased region" description="Low complexity" evidence="1">
    <location>
        <begin position="25"/>
        <end position="39"/>
    </location>
</feature>
<reference evidence="2" key="1">
    <citation type="submission" date="2023-10" db="EMBL/GenBank/DDBJ databases">
        <authorList>
            <person name="Chen Y."/>
            <person name="Shah S."/>
            <person name="Dougan E. K."/>
            <person name="Thang M."/>
            <person name="Chan C."/>
        </authorList>
    </citation>
    <scope>NUCLEOTIDE SEQUENCE [LARGE SCALE GENOMIC DNA]</scope>
</reference>
<proteinExistence type="predicted"/>
<organism evidence="2 3">
    <name type="scientific">Prorocentrum cordatum</name>
    <dbReference type="NCBI Taxonomy" id="2364126"/>
    <lineage>
        <taxon>Eukaryota</taxon>
        <taxon>Sar</taxon>
        <taxon>Alveolata</taxon>
        <taxon>Dinophyceae</taxon>
        <taxon>Prorocentrales</taxon>
        <taxon>Prorocentraceae</taxon>
        <taxon>Prorocentrum</taxon>
    </lineage>
</organism>
<gene>
    <name evidence="2" type="ORF">PCOR1329_LOCUS33584</name>
</gene>
<feature type="region of interest" description="Disordered" evidence="1">
    <location>
        <begin position="1"/>
        <end position="103"/>
    </location>
</feature>
<feature type="compositionally biased region" description="Polar residues" evidence="1">
    <location>
        <begin position="7"/>
        <end position="18"/>
    </location>
</feature>
<keyword evidence="3" id="KW-1185">Reference proteome</keyword>
<dbReference type="Proteomes" id="UP001189429">
    <property type="component" value="Unassembled WGS sequence"/>
</dbReference>
<dbReference type="EMBL" id="CAUYUJ010014148">
    <property type="protein sequence ID" value="CAK0837374.1"/>
    <property type="molecule type" value="Genomic_DNA"/>
</dbReference>
<accession>A0ABN9SY38</accession>
<name>A0ABN9SY38_9DINO</name>
<sequence>MDGELSPQRSSRTKSLTLSAVDGELSPLASSRRSAAPSAVDGGVRSPQASSGRNPVAPSGAECERSQVVSPKKAAHGVAGGERSEALSPKKSVAFSEPRGPRQ</sequence>
<evidence type="ECO:0000313" key="2">
    <source>
        <dbReference type="EMBL" id="CAK0837374.1"/>
    </source>
</evidence>